<proteinExistence type="predicted"/>
<dbReference type="Proteomes" id="UP001172386">
    <property type="component" value="Unassembled WGS sequence"/>
</dbReference>
<organism evidence="1 2">
    <name type="scientific">Neophaeococcomyces mojaviensis</name>
    <dbReference type="NCBI Taxonomy" id="3383035"/>
    <lineage>
        <taxon>Eukaryota</taxon>
        <taxon>Fungi</taxon>
        <taxon>Dikarya</taxon>
        <taxon>Ascomycota</taxon>
        <taxon>Pezizomycotina</taxon>
        <taxon>Eurotiomycetes</taxon>
        <taxon>Chaetothyriomycetidae</taxon>
        <taxon>Chaetothyriales</taxon>
        <taxon>Chaetothyriales incertae sedis</taxon>
        <taxon>Neophaeococcomyces</taxon>
    </lineage>
</organism>
<name>A0ACC2ZU32_9EURO</name>
<comment type="caution">
    <text evidence="1">The sequence shown here is derived from an EMBL/GenBank/DDBJ whole genome shotgun (WGS) entry which is preliminary data.</text>
</comment>
<evidence type="ECO:0000313" key="2">
    <source>
        <dbReference type="Proteomes" id="UP001172386"/>
    </source>
</evidence>
<reference evidence="1" key="1">
    <citation type="submission" date="2022-10" db="EMBL/GenBank/DDBJ databases">
        <title>Culturing micro-colonial fungi from biological soil crusts in the Mojave desert and describing Neophaeococcomyces mojavensis, and introducing the new genera and species Taxawa tesnikishii.</title>
        <authorList>
            <person name="Kurbessoian T."/>
            <person name="Stajich J.E."/>
        </authorList>
    </citation>
    <scope>NUCLEOTIDE SEQUENCE</scope>
    <source>
        <strain evidence="1">JES_112</strain>
    </source>
</reference>
<dbReference type="EMBL" id="JAPDRQ010000278">
    <property type="protein sequence ID" value="KAJ9651152.1"/>
    <property type="molecule type" value="Genomic_DNA"/>
</dbReference>
<gene>
    <name evidence="1" type="ORF">H2198_009553</name>
</gene>
<protein>
    <submittedName>
        <fullName evidence="1">Uncharacterized protein</fullName>
    </submittedName>
</protein>
<keyword evidence="2" id="KW-1185">Reference proteome</keyword>
<accession>A0ACC2ZU32</accession>
<sequence>MDSDSNPANVVHRPPPLNSDQLNYLIWRYLQEAGYAEAAVKLQRDWKVDTESLPFAKHIKGQALVSLVQKGLRYHHLSLTVDENGQQTKTLVPSMFFFGPESARPDTTSVQRESLLKEHDPRAVSPASTVATTAKSKGRENASVTADEPMPHPGKRGRKLVPSVTADRNGHSVRKVSAPTEPDGVNGNTLQPPDATSPSIGENVVEDAIMTNGNHEDKMDVDVDAAGSAEAADIAMEEQIEEALPPLVPTLSIGQSREIQVAPAKVLNLGPTSAILSLTTPQNIIRASWRPTDAATLIAQGETFCGVWNLTGRDLHPESVKPLPQSLFSSTNVGMVTATAWDPSGSLLAVATHSDQGDQIHLFDGQDLALVESLPASQRAVTMLKWHISGGRLFGIAPFGDESTESNTSSSTLLSWDLTQGSGAAAPETLQLPSTVFDFDCAQNVGSIGIFAAGENMVYRCRGSPLGIDQQWTSNSFGNREGWTFVRSARLQEAETLVVAAAAETASIWIPSRNILKGNAHNAHITGLDMRRQQPPNGVHHMIEFATSSEDGSVKIWHVNEEVSELTCSHQLRLEPSSPVMCLSYSPDGFCLVGGSYSHVRIWNAQHGYNLMGSWEGTEPEWRGSQVRDDDLASARSSVNDADPHAAYHSLAWHIDSKRLAFGLGSQMAVINFQR</sequence>
<evidence type="ECO:0000313" key="1">
    <source>
        <dbReference type="EMBL" id="KAJ9651152.1"/>
    </source>
</evidence>